<evidence type="ECO:0000313" key="1">
    <source>
        <dbReference type="EMBL" id="MEY8537765.1"/>
    </source>
</evidence>
<protein>
    <recommendedName>
        <fullName evidence="3">Transposase</fullName>
    </recommendedName>
</protein>
<dbReference type="RefSeq" id="WP_369918044.1">
    <property type="nucleotide sequence ID" value="NZ_JBCLSQ010000009.1"/>
</dbReference>
<keyword evidence="2" id="KW-1185">Reference proteome</keyword>
<evidence type="ECO:0000313" key="2">
    <source>
        <dbReference type="Proteomes" id="UP001565242"/>
    </source>
</evidence>
<organism evidence="1 2">
    <name type="scientific">Lactococcus muris</name>
    <dbReference type="NCBI Taxonomy" id="2941330"/>
    <lineage>
        <taxon>Bacteria</taxon>
        <taxon>Bacillati</taxon>
        <taxon>Bacillota</taxon>
        <taxon>Bacilli</taxon>
        <taxon>Lactobacillales</taxon>
        <taxon>Streptococcaceae</taxon>
        <taxon>Lactococcus</taxon>
    </lineage>
</organism>
<name>A0ABV4D8M2_9LACT</name>
<comment type="caution">
    <text evidence="1">The sequence shown here is derived from an EMBL/GenBank/DDBJ whole genome shotgun (WGS) entry which is preliminary data.</text>
</comment>
<dbReference type="Proteomes" id="UP001565242">
    <property type="component" value="Unassembled WGS sequence"/>
</dbReference>
<gene>
    <name evidence="1" type="ORF">AALM99_04830</name>
</gene>
<evidence type="ECO:0008006" key="3">
    <source>
        <dbReference type="Google" id="ProtNLM"/>
    </source>
</evidence>
<reference evidence="1 2" key="1">
    <citation type="submission" date="2024-03" db="EMBL/GenBank/DDBJ databases">
        <title>Mouse gut bacterial collection (mGBC) of GemPharmatech.</title>
        <authorList>
            <person name="He Y."/>
            <person name="Dong L."/>
            <person name="Wu D."/>
            <person name="Gao X."/>
            <person name="Lin Z."/>
        </authorList>
    </citation>
    <scope>NUCLEOTIDE SEQUENCE [LARGE SCALE GENOMIC DNA]</scope>
    <source>
        <strain evidence="1 2">20-218</strain>
    </source>
</reference>
<proteinExistence type="predicted"/>
<sequence length="46" mass="5442">MDEKEKLKIENHKLKDEIALLQGALVITREHLENVIARRALDKYKK</sequence>
<dbReference type="EMBL" id="JBCLSQ010000009">
    <property type="protein sequence ID" value="MEY8537765.1"/>
    <property type="molecule type" value="Genomic_DNA"/>
</dbReference>
<accession>A0ABV4D8M2</accession>